<name>A0A835YT28_9STRA</name>
<keyword evidence="2" id="KW-1185">Reference proteome</keyword>
<protein>
    <submittedName>
        <fullName evidence="1">Uncharacterized protein</fullName>
    </submittedName>
</protein>
<sequence>MVAVPPLRCIYSCAHSSGGTASFSSQNILGTVARAHSRCAGSCRVSCQTEGNSDT</sequence>
<dbReference type="EMBL" id="JAFCMP010000541">
    <property type="protein sequence ID" value="KAG5176043.1"/>
    <property type="molecule type" value="Genomic_DNA"/>
</dbReference>
<dbReference type="Proteomes" id="UP000664859">
    <property type="component" value="Unassembled WGS sequence"/>
</dbReference>
<reference evidence="1" key="1">
    <citation type="submission" date="2021-02" db="EMBL/GenBank/DDBJ databases">
        <title>First Annotated Genome of the Yellow-green Alga Tribonema minus.</title>
        <authorList>
            <person name="Mahan K.M."/>
        </authorList>
    </citation>
    <scope>NUCLEOTIDE SEQUENCE</scope>
    <source>
        <strain evidence="1">UTEX B ZZ1240</strain>
    </source>
</reference>
<gene>
    <name evidence="1" type="ORF">JKP88DRAFT_351228</name>
</gene>
<proteinExistence type="predicted"/>
<organism evidence="1 2">
    <name type="scientific">Tribonema minus</name>
    <dbReference type="NCBI Taxonomy" id="303371"/>
    <lineage>
        <taxon>Eukaryota</taxon>
        <taxon>Sar</taxon>
        <taxon>Stramenopiles</taxon>
        <taxon>Ochrophyta</taxon>
        <taxon>PX clade</taxon>
        <taxon>Xanthophyceae</taxon>
        <taxon>Tribonematales</taxon>
        <taxon>Tribonemataceae</taxon>
        <taxon>Tribonema</taxon>
    </lineage>
</organism>
<dbReference type="AlphaFoldDB" id="A0A835YT28"/>
<evidence type="ECO:0000313" key="2">
    <source>
        <dbReference type="Proteomes" id="UP000664859"/>
    </source>
</evidence>
<comment type="caution">
    <text evidence="1">The sequence shown here is derived from an EMBL/GenBank/DDBJ whole genome shotgun (WGS) entry which is preliminary data.</text>
</comment>
<accession>A0A835YT28</accession>
<evidence type="ECO:0000313" key="1">
    <source>
        <dbReference type="EMBL" id="KAG5176043.1"/>
    </source>
</evidence>